<evidence type="ECO:0000313" key="3">
    <source>
        <dbReference type="EMBL" id="PNX55061.1"/>
    </source>
</evidence>
<dbReference type="EMBL" id="ASHM01070128">
    <property type="protein sequence ID" value="PNX55061.1"/>
    <property type="molecule type" value="Genomic_DNA"/>
</dbReference>
<evidence type="ECO:0000313" key="4">
    <source>
        <dbReference type="Proteomes" id="UP000236291"/>
    </source>
</evidence>
<feature type="transmembrane region" description="Helical" evidence="1">
    <location>
        <begin position="123"/>
        <end position="142"/>
    </location>
</feature>
<dbReference type="AlphaFoldDB" id="A0A2K3JLZ2"/>
<protein>
    <submittedName>
        <fullName evidence="3">Glucose-6-phosphate/phosphate translocator chloroplastic-like</fullName>
    </submittedName>
</protein>
<evidence type="ECO:0000259" key="2">
    <source>
        <dbReference type="Pfam" id="PF03151"/>
    </source>
</evidence>
<name>A0A2K3JLZ2_TRIPR</name>
<keyword evidence="1" id="KW-0472">Membrane</keyword>
<accession>A0A2K3JLZ2</accession>
<dbReference type="STRING" id="57577.A0A2K3JLZ2"/>
<keyword evidence="1" id="KW-1133">Transmembrane helix</keyword>
<evidence type="ECO:0000256" key="1">
    <source>
        <dbReference type="SAM" id="Phobius"/>
    </source>
</evidence>
<dbReference type="Proteomes" id="UP000236291">
    <property type="component" value="Unassembled WGS sequence"/>
</dbReference>
<feature type="transmembrane region" description="Helical" evidence="1">
    <location>
        <begin position="94"/>
        <end position="111"/>
    </location>
</feature>
<dbReference type="Pfam" id="PF03151">
    <property type="entry name" value="TPT"/>
    <property type="match status" value="1"/>
</dbReference>
<comment type="caution">
    <text evidence="3">The sequence shown here is derived from an EMBL/GenBank/DDBJ whole genome shotgun (WGS) entry which is preliminary data.</text>
</comment>
<proteinExistence type="predicted"/>
<organism evidence="3 4">
    <name type="scientific">Trifolium pratense</name>
    <name type="common">Red clover</name>
    <dbReference type="NCBI Taxonomy" id="57577"/>
    <lineage>
        <taxon>Eukaryota</taxon>
        <taxon>Viridiplantae</taxon>
        <taxon>Streptophyta</taxon>
        <taxon>Embryophyta</taxon>
        <taxon>Tracheophyta</taxon>
        <taxon>Spermatophyta</taxon>
        <taxon>Magnoliopsida</taxon>
        <taxon>eudicotyledons</taxon>
        <taxon>Gunneridae</taxon>
        <taxon>Pentapetalae</taxon>
        <taxon>rosids</taxon>
        <taxon>fabids</taxon>
        <taxon>Fabales</taxon>
        <taxon>Fabaceae</taxon>
        <taxon>Papilionoideae</taxon>
        <taxon>50 kb inversion clade</taxon>
        <taxon>NPAAA clade</taxon>
        <taxon>Hologalegina</taxon>
        <taxon>IRL clade</taxon>
        <taxon>Trifolieae</taxon>
        <taxon>Trifolium</taxon>
    </lineage>
</organism>
<keyword evidence="1" id="KW-0812">Transmembrane</keyword>
<reference evidence="3 4" key="1">
    <citation type="journal article" date="2014" name="Am. J. Bot.">
        <title>Genome assembly and annotation for red clover (Trifolium pratense; Fabaceae).</title>
        <authorList>
            <person name="Istvanek J."/>
            <person name="Jaros M."/>
            <person name="Krenek A."/>
            <person name="Repkova J."/>
        </authorList>
    </citation>
    <scope>NUCLEOTIDE SEQUENCE [LARGE SCALE GENOMIC DNA]</scope>
    <source>
        <strain evidence="4">cv. Tatra</strain>
        <tissue evidence="3">Young leaves</tissue>
    </source>
</reference>
<reference evidence="3 4" key="2">
    <citation type="journal article" date="2017" name="Front. Plant Sci.">
        <title>Gene Classification and Mining of Molecular Markers Useful in Red Clover (Trifolium pratense) Breeding.</title>
        <authorList>
            <person name="Istvanek J."/>
            <person name="Dluhosova J."/>
            <person name="Dluhos P."/>
            <person name="Patkova L."/>
            <person name="Nedelnik J."/>
            <person name="Repkova J."/>
        </authorList>
    </citation>
    <scope>NUCLEOTIDE SEQUENCE [LARGE SCALE GENOMIC DNA]</scope>
    <source>
        <strain evidence="4">cv. Tatra</strain>
        <tissue evidence="3">Young leaves</tissue>
    </source>
</reference>
<gene>
    <name evidence="3" type="ORF">L195_g048686</name>
</gene>
<feature type="domain" description="Sugar phosphate transporter" evidence="2">
    <location>
        <begin position="93"/>
        <end position="168"/>
    </location>
</feature>
<dbReference type="InterPro" id="IPR004853">
    <property type="entry name" value="Sugar_P_trans_dom"/>
</dbReference>
<sequence length="174" mass="19740">MISQLNYTLPFSSSTSIPRPKLCTIPTFHNLQNNTNNLSLSSFKPLYISSIENFKFSTTTKLRKSVTECHAYEEADRSQPLEINIGEQAAKFKIGLYFATWWALNVVFNIYNKKVLNAFPYPWLTSTLSLAAGSLIMLISWATRVAEAPKVNLDFWKALFPCVFDSAVTKLTLR</sequence>